<name>A0A1H0QB68_HALAD</name>
<dbReference type="AlphaFoldDB" id="A0A1H0QB68"/>
<protein>
    <recommendedName>
        <fullName evidence="1">HTH cro/C1-type domain-containing protein</fullName>
    </recommendedName>
</protein>
<evidence type="ECO:0000313" key="3">
    <source>
        <dbReference type="Proteomes" id="UP000198860"/>
    </source>
</evidence>
<dbReference type="SUPFAM" id="SSF47413">
    <property type="entry name" value="lambda repressor-like DNA-binding domains"/>
    <property type="match status" value="1"/>
</dbReference>
<dbReference type="Gene3D" id="1.10.260.40">
    <property type="entry name" value="lambda repressor-like DNA-binding domains"/>
    <property type="match status" value="1"/>
</dbReference>
<dbReference type="STRING" id="240303.SAMN05421677_112102"/>
<organism evidence="2 3">
    <name type="scientific">Halobacillus aidingensis</name>
    <dbReference type="NCBI Taxonomy" id="240303"/>
    <lineage>
        <taxon>Bacteria</taxon>
        <taxon>Bacillati</taxon>
        <taxon>Bacillota</taxon>
        <taxon>Bacilli</taxon>
        <taxon>Bacillales</taxon>
        <taxon>Bacillaceae</taxon>
        <taxon>Halobacillus</taxon>
    </lineage>
</organism>
<proteinExistence type="predicted"/>
<keyword evidence="3" id="KW-1185">Reference proteome</keyword>
<dbReference type="InterPro" id="IPR001387">
    <property type="entry name" value="Cro/C1-type_HTH"/>
</dbReference>
<accession>A0A1H0QB68</accession>
<dbReference type="CDD" id="cd00093">
    <property type="entry name" value="HTH_XRE"/>
    <property type="match status" value="1"/>
</dbReference>
<evidence type="ECO:0000313" key="2">
    <source>
        <dbReference type="EMBL" id="SDP13929.1"/>
    </source>
</evidence>
<dbReference type="Proteomes" id="UP000198860">
    <property type="component" value="Unassembled WGS sequence"/>
</dbReference>
<dbReference type="Pfam" id="PF01381">
    <property type="entry name" value="HTH_3"/>
    <property type="match status" value="1"/>
</dbReference>
<dbReference type="GO" id="GO:0003677">
    <property type="term" value="F:DNA binding"/>
    <property type="evidence" value="ECO:0007669"/>
    <property type="project" value="InterPro"/>
</dbReference>
<reference evidence="3" key="1">
    <citation type="submission" date="2016-10" db="EMBL/GenBank/DDBJ databases">
        <authorList>
            <person name="Varghese N."/>
            <person name="Submissions S."/>
        </authorList>
    </citation>
    <scope>NUCLEOTIDE SEQUENCE [LARGE SCALE GENOMIC DNA]</scope>
    <source>
        <strain evidence="3">CGMCC 1.3703</strain>
    </source>
</reference>
<sequence>MIDSHPCQGYGEDFLRLRASKSMSKEQVAFLLGEDVRFIERLESEKIYPSSYLMNKISEVFQMDIKVVSGRIWCKSPSECSKWV</sequence>
<evidence type="ECO:0000259" key="1">
    <source>
        <dbReference type="PROSITE" id="PS50943"/>
    </source>
</evidence>
<gene>
    <name evidence="2" type="ORF">SAMN05421677_112102</name>
</gene>
<dbReference type="InterPro" id="IPR010982">
    <property type="entry name" value="Lambda_DNA-bd_dom_sf"/>
</dbReference>
<feature type="domain" description="HTH cro/C1-type" evidence="1">
    <location>
        <begin position="16"/>
        <end position="68"/>
    </location>
</feature>
<dbReference type="EMBL" id="FNIZ01000012">
    <property type="protein sequence ID" value="SDP13929.1"/>
    <property type="molecule type" value="Genomic_DNA"/>
</dbReference>
<dbReference type="PROSITE" id="PS50943">
    <property type="entry name" value="HTH_CROC1"/>
    <property type="match status" value="1"/>
</dbReference>